<dbReference type="Proteomes" id="UP000663853">
    <property type="component" value="Unassembled WGS sequence"/>
</dbReference>
<proteinExistence type="predicted"/>
<evidence type="ECO:0000313" key="1">
    <source>
        <dbReference type="EMBL" id="CAE6411155.1"/>
    </source>
</evidence>
<dbReference type="AlphaFoldDB" id="A0A8H3ACV0"/>
<comment type="caution">
    <text evidence="1">The sequence shown here is derived from an EMBL/GenBank/DDBJ whole genome shotgun (WGS) entry which is preliminary data.</text>
</comment>
<evidence type="ECO:0000313" key="2">
    <source>
        <dbReference type="Proteomes" id="UP000663853"/>
    </source>
</evidence>
<dbReference type="EMBL" id="CAJMXA010000013">
    <property type="protein sequence ID" value="CAE6411155.1"/>
    <property type="molecule type" value="Genomic_DNA"/>
</dbReference>
<accession>A0A8H3ACV0</accession>
<organism evidence="1 2">
    <name type="scientific">Rhizoctonia solani</name>
    <dbReference type="NCBI Taxonomy" id="456999"/>
    <lineage>
        <taxon>Eukaryota</taxon>
        <taxon>Fungi</taxon>
        <taxon>Dikarya</taxon>
        <taxon>Basidiomycota</taxon>
        <taxon>Agaricomycotina</taxon>
        <taxon>Agaricomycetes</taxon>
        <taxon>Cantharellales</taxon>
        <taxon>Ceratobasidiaceae</taxon>
        <taxon>Rhizoctonia</taxon>
    </lineage>
</organism>
<reference evidence="1" key="1">
    <citation type="submission" date="2021-01" db="EMBL/GenBank/DDBJ databases">
        <authorList>
            <person name="Kaushik A."/>
        </authorList>
    </citation>
    <scope>NUCLEOTIDE SEQUENCE</scope>
    <source>
        <strain evidence="1">AG6-10EEA</strain>
    </source>
</reference>
<protein>
    <submittedName>
        <fullName evidence="1">Uncharacterized protein</fullName>
    </submittedName>
</protein>
<sequence length="100" mass="11655">MQEVVSPRFRAGKLSHRRLPELSYIIRGDVPVWRNCLILSLQRSAAKCMMSKQLRAGTDPSGSLWEAQYIYYCWEQEQDKKLQNKPEIHVWKTSDLTATS</sequence>
<gene>
    <name evidence="1" type="ORF">RDB_LOCUS1137</name>
</gene>
<name>A0A8H3ACV0_9AGAM</name>